<dbReference type="GO" id="GO:0008168">
    <property type="term" value="F:methyltransferase activity"/>
    <property type="evidence" value="ECO:0007669"/>
    <property type="project" value="UniProtKB-KW"/>
</dbReference>
<name>A0ABW9IN23_STRGJ</name>
<keyword evidence="2" id="KW-0489">Methyltransferase</keyword>
<dbReference type="InterPro" id="IPR029063">
    <property type="entry name" value="SAM-dependent_MTases_sf"/>
</dbReference>
<keyword evidence="3" id="KW-1185">Reference proteome</keyword>
<dbReference type="Gene3D" id="3.40.50.150">
    <property type="entry name" value="Vaccinia Virus protein VP39"/>
    <property type="match status" value="1"/>
</dbReference>
<dbReference type="Proteomes" id="UP001631993">
    <property type="component" value="Unassembled WGS sequence"/>
</dbReference>
<dbReference type="InterPro" id="IPR041698">
    <property type="entry name" value="Methyltransf_25"/>
</dbReference>
<dbReference type="GO" id="GO:0032259">
    <property type="term" value="P:methylation"/>
    <property type="evidence" value="ECO:0007669"/>
    <property type="project" value="UniProtKB-KW"/>
</dbReference>
<evidence type="ECO:0000313" key="2">
    <source>
        <dbReference type="EMBL" id="MFM9649332.1"/>
    </source>
</evidence>
<dbReference type="PANTHER" id="PTHR43591">
    <property type="entry name" value="METHYLTRANSFERASE"/>
    <property type="match status" value="1"/>
</dbReference>
<dbReference type="SUPFAM" id="SSF53335">
    <property type="entry name" value="S-adenosyl-L-methionine-dependent methyltransferases"/>
    <property type="match status" value="1"/>
</dbReference>
<evidence type="ECO:0000313" key="3">
    <source>
        <dbReference type="Proteomes" id="UP001631993"/>
    </source>
</evidence>
<sequence length="281" mass="29963">MTTQNSTADADRALKAKHRAMWAQGDYPSVASEVIPELGAVLVEACDVRPGQRVLDVGAGSGNAAIPAALAGADVVASDLTPELFEAGRRVAAEQGAQLTWQEADAEALPFGDAEFDTVLSCVGVMFAPHHRQAAGEMVRVCRPGGTIGLLSWTPQGFIGRMFAAMKPYAPPPPPGAQPPPLWGDEDHVRGLLGDRVTDVRAERRTVRIDLFPTPEAFRDYFKERYGPTISVYKNIAGEPDRAAALDGDLAALARDGNLAAGQDGTVMEWEYLLVTARRAG</sequence>
<dbReference type="Pfam" id="PF13649">
    <property type="entry name" value="Methyltransf_25"/>
    <property type="match status" value="1"/>
</dbReference>
<protein>
    <submittedName>
        <fullName evidence="2">Class I SAM-dependent methyltransferase</fullName>
        <ecNumber evidence="2">2.1.1.-</ecNumber>
    </submittedName>
</protein>
<dbReference type="EC" id="2.1.1.-" evidence="2"/>
<dbReference type="CDD" id="cd02440">
    <property type="entry name" value="AdoMet_MTases"/>
    <property type="match status" value="1"/>
</dbReference>
<reference evidence="2 3" key="1">
    <citation type="submission" date="2024-12" db="EMBL/GenBank/DDBJ databases">
        <title>Forecasting of Potato common scab and diversities of Pathogenic streptomyces spp. in china.</title>
        <authorList>
            <person name="Handique U."/>
            <person name="Wu J."/>
        </authorList>
    </citation>
    <scope>NUCLEOTIDE SEQUENCE [LARGE SCALE GENOMIC DNA]</scope>
    <source>
        <strain evidence="2 3">ZRIMU1585</strain>
    </source>
</reference>
<proteinExistence type="predicted"/>
<gene>
    <name evidence="2" type="ORF">ACKI1S_24685</name>
</gene>
<accession>A0ABW9IN23</accession>
<dbReference type="EMBL" id="JBJVNE010000012">
    <property type="protein sequence ID" value="MFM9649332.1"/>
    <property type="molecule type" value="Genomic_DNA"/>
</dbReference>
<dbReference type="RefSeq" id="WP_369276905.1">
    <property type="nucleotide sequence ID" value="NZ_JBJVMW010000017.1"/>
</dbReference>
<dbReference type="PANTHER" id="PTHR43591:SF24">
    <property type="entry name" value="2-METHOXY-6-POLYPRENYL-1,4-BENZOQUINOL METHYLASE, MITOCHONDRIAL"/>
    <property type="match status" value="1"/>
</dbReference>
<feature type="domain" description="Methyltransferase" evidence="1">
    <location>
        <begin position="54"/>
        <end position="146"/>
    </location>
</feature>
<organism evidence="2 3">
    <name type="scientific">Streptomyces galilaeus</name>
    <dbReference type="NCBI Taxonomy" id="33899"/>
    <lineage>
        <taxon>Bacteria</taxon>
        <taxon>Bacillati</taxon>
        <taxon>Actinomycetota</taxon>
        <taxon>Actinomycetes</taxon>
        <taxon>Kitasatosporales</taxon>
        <taxon>Streptomycetaceae</taxon>
        <taxon>Streptomyces</taxon>
    </lineage>
</organism>
<evidence type="ECO:0000259" key="1">
    <source>
        <dbReference type="Pfam" id="PF13649"/>
    </source>
</evidence>
<keyword evidence="2" id="KW-0808">Transferase</keyword>
<comment type="caution">
    <text evidence="2">The sequence shown here is derived from an EMBL/GenBank/DDBJ whole genome shotgun (WGS) entry which is preliminary data.</text>
</comment>